<dbReference type="PROSITE" id="PS51257">
    <property type="entry name" value="PROKAR_LIPOPROTEIN"/>
    <property type="match status" value="1"/>
</dbReference>
<dbReference type="Gene3D" id="3.30.70.100">
    <property type="match status" value="1"/>
</dbReference>
<dbReference type="SUPFAM" id="SSF55008">
    <property type="entry name" value="HMA, heavy metal-associated domain"/>
    <property type="match status" value="1"/>
</dbReference>
<dbReference type="OrthoDB" id="1178902at2"/>
<keyword evidence="4" id="KW-1185">Reference proteome</keyword>
<evidence type="ECO:0000313" key="3">
    <source>
        <dbReference type="EMBL" id="AUS05595.1"/>
    </source>
</evidence>
<evidence type="ECO:0000259" key="2">
    <source>
        <dbReference type="PROSITE" id="PS50846"/>
    </source>
</evidence>
<dbReference type="Proteomes" id="UP000236592">
    <property type="component" value="Chromosome"/>
</dbReference>
<organism evidence="3 4">
    <name type="scientific">Pseudotamlana carrageenivorans</name>
    <dbReference type="NCBI Taxonomy" id="2069432"/>
    <lineage>
        <taxon>Bacteria</taxon>
        <taxon>Pseudomonadati</taxon>
        <taxon>Bacteroidota</taxon>
        <taxon>Flavobacteriia</taxon>
        <taxon>Flavobacteriales</taxon>
        <taxon>Flavobacteriaceae</taxon>
        <taxon>Pseudotamlana</taxon>
    </lineage>
</organism>
<sequence>MKTLKHFLILTLIATFTISCKNKNAEVKTVEVETATETTKALDPNATYAKAEFTIEGMTCAMGCAAQIQKKITKMDGVKSAKVDFDNKLAMVEYDEAKVTPASLEETVVNVSDTYSVHDMKTVDDFSTAKKACGADCKGNCCKSDKENPKKIACKENCDKACCTKKAA</sequence>
<dbReference type="RefSeq" id="WP_102995612.1">
    <property type="nucleotide sequence ID" value="NZ_CP025938.1"/>
</dbReference>
<dbReference type="PROSITE" id="PS50846">
    <property type="entry name" value="HMA_2"/>
    <property type="match status" value="1"/>
</dbReference>
<dbReference type="InterPro" id="IPR036163">
    <property type="entry name" value="HMA_dom_sf"/>
</dbReference>
<reference evidence="4" key="1">
    <citation type="submission" date="2018-01" db="EMBL/GenBank/DDBJ databases">
        <title>Complete genome of Tamlana sp. UJ94.</title>
        <authorList>
            <person name="Jung J."/>
            <person name="Chung D."/>
            <person name="Bae S.S."/>
            <person name="Baek K."/>
        </authorList>
    </citation>
    <scope>NUCLEOTIDE SEQUENCE [LARGE SCALE GENOMIC DNA]</scope>
    <source>
        <strain evidence="4">UJ94</strain>
    </source>
</reference>
<dbReference type="EMBL" id="CP025938">
    <property type="protein sequence ID" value="AUS05595.1"/>
    <property type="molecule type" value="Genomic_DNA"/>
</dbReference>
<proteinExistence type="predicted"/>
<protein>
    <submittedName>
        <fullName evidence="3">Heavy metal transporter</fullName>
    </submittedName>
</protein>
<accession>A0A2I7SI40</accession>
<keyword evidence="1" id="KW-0479">Metal-binding</keyword>
<dbReference type="GO" id="GO:0046872">
    <property type="term" value="F:metal ion binding"/>
    <property type="evidence" value="ECO:0007669"/>
    <property type="project" value="UniProtKB-KW"/>
</dbReference>
<dbReference type="Pfam" id="PF00403">
    <property type="entry name" value="HMA"/>
    <property type="match status" value="1"/>
</dbReference>
<evidence type="ECO:0000313" key="4">
    <source>
        <dbReference type="Proteomes" id="UP000236592"/>
    </source>
</evidence>
<dbReference type="FunFam" id="3.30.70.100:FF:000001">
    <property type="entry name" value="ATPase copper transporting beta"/>
    <property type="match status" value="1"/>
</dbReference>
<dbReference type="AlphaFoldDB" id="A0A2I7SI40"/>
<feature type="domain" description="HMA" evidence="2">
    <location>
        <begin position="49"/>
        <end position="116"/>
    </location>
</feature>
<dbReference type="CDD" id="cd00371">
    <property type="entry name" value="HMA"/>
    <property type="match status" value="1"/>
</dbReference>
<dbReference type="KEGG" id="taj:C1A40_09020"/>
<dbReference type="InterPro" id="IPR006121">
    <property type="entry name" value="HMA_dom"/>
</dbReference>
<name>A0A2I7SI40_9FLAO</name>
<evidence type="ECO:0000256" key="1">
    <source>
        <dbReference type="ARBA" id="ARBA00022723"/>
    </source>
</evidence>
<gene>
    <name evidence="3" type="ORF">C1A40_09020</name>
</gene>